<dbReference type="CDD" id="cd13137">
    <property type="entry name" value="MATE_NorM_like"/>
    <property type="match status" value="1"/>
</dbReference>
<feature type="transmembrane region" description="Helical" evidence="10">
    <location>
        <begin position="277"/>
        <end position="296"/>
    </location>
</feature>
<dbReference type="EMBL" id="FXTX01000020">
    <property type="protein sequence ID" value="SMP20277.1"/>
    <property type="molecule type" value="Genomic_DNA"/>
</dbReference>
<evidence type="ECO:0000313" key="11">
    <source>
        <dbReference type="EMBL" id="SMP20277.1"/>
    </source>
</evidence>
<gene>
    <name evidence="11" type="ORF">SAMN06264868_12023</name>
</gene>
<evidence type="ECO:0000256" key="2">
    <source>
        <dbReference type="ARBA" id="ARBA00022448"/>
    </source>
</evidence>
<reference evidence="11" key="1">
    <citation type="submission" date="2017-05" db="EMBL/GenBank/DDBJ databases">
        <authorList>
            <person name="Varghese N."/>
            <person name="Submissions S."/>
        </authorList>
    </citation>
    <scope>NUCLEOTIDE SEQUENCE</scope>
    <source>
        <strain evidence="11">DSM 18763</strain>
    </source>
</reference>
<dbReference type="PANTHER" id="PTHR43298:SF2">
    <property type="entry name" value="FMN_FAD EXPORTER YEEO-RELATED"/>
    <property type="match status" value="1"/>
</dbReference>
<evidence type="ECO:0000256" key="9">
    <source>
        <dbReference type="ARBA" id="ARBA00031636"/>
    </source>
</evidence>
<dbReference type="RefSeq" id="WP_265134802.1">
    <property type="nucleotide sequence ID" value="NZ_FXTX01000020.1"/>
</dbReference>
<name>A0AA45WPI1_9AQUI</name>
<keyword evidence="2" id="KW-0813">Transport</keyword>
<dbReference type="PIRSF" id="PIRSF006603">
    <property type="entry name" value="DinF"/>
    <property type="match status" value="1"/>
</dbReference>
<feature type="transmembrane region" description="Helical" evidence="10">
    <location>
        <begin position="406"/>
        <end position="428"/>
    </location>
</feature>
<keyword evidence="4" id="KW-1003">Cell membrane</keyword>
<evidence type="ECO:0000256" key="6">
    <source>
        <dbReference type="ARBA" id="ARBA00022989"/>
    </source>
</evidence>
<evidence type="ECO:0000313" key="12">
    <source>
        <dbReference type="Proteomes" id="UP001157947"/>
    </source>
</evidence>
<protein>
    <recommendedName>
        <fullName evidence="9">Multidrug-efflux transporter</fullName>
    </recommendedName>
</protein>
<dbReference type="InterPro" id="IPR048279">
    <property type="entry name" value="MdtK-like"/>
</dbReference>
<dbReference type="Proteomes" id="UP001157947">
    <property type="component" value="Unassembled WGS sequence"/>
</dbReference>
<evidence type="ECO:0000256" key="10">
    <source>
        <dbReference type="SAM" id="Phobius"/>
    </source>
</evidence>
<dbReference type="GO" id="GO:0005886">
    <property type="term" value="C:plasma membrane"/>
    <property type="evidence" value="ECO:0007669"/>
    <property type="project" value="UniProtKB-SubCell"/>
</dbReference>
<feature type="transmembrane region" description="Helical" evidence="10">
    <location>
        <begin position="12"/>
        <end position="34"/>
    </location>
</feature>
<dbReference type="InterPro" id="IPR002528">
    <property type="entry name" value="MATE_fam"/>
</dbReference>
<feature type="transmembrane region" description="Helical" evidence="10">
    <location>
        <begin position="127"/>
        <end position="149"/>
    </location>
</feature>
<dbReference type="AlphaFoldDB" id="A0AA45WPI1"/>
<evidence type="ECO:0000256" key="1">
    <source>
        <dbReference type="ARBA" id="ARBA00004651"/>
    </source>
</evidence>
<dbReference type="Pfam" id="PF01554">
    <property type="entry name" value="MatE"/>
    <property type="match status" value="2"/>
</dbReference>
<feature type="transmembrane region" description="Helical" evidence="10">
    <location>
        <begin position="86"/>
        <end position="107"/>
    </location>
</feature>
<comment type="caution">
    <text evidence="11">The sequence shown here is derived from an EMBL/GenBank/DDBJ whole genome shotgun (WGS) entry which is preliminary data.</text>
</comment>
<feature type="transmembrane region" description="Helical" evidence="10">
    <location>
        <begin position="308"/>
        <end position="329"/>
    </location>
</feature>
<feature type="transmembrane region" description="Helical" evidence="10">
    <location>
        <begin position="54"/>
        <end position="74"/>
    </location>
</feature>
<evidence type="ECO:0000256" key="8">
    <source>
        <dbReference type="ARBA" id="ARBA00023136"/>
    </source>
</evidence>
<evidence type="ECO:0000256" key="3">
    <source>
        <dbReference type="ARBA" id="ARBA00022449"/>
    </source>
</evidence>
<dbReference type="GO" id="GO:0015297">
    <property type="term" value="F:antiporter activity"/>
    <property type="evidence" value="ECO:0007669"/>
    <property type="project" value="UniProtKB-KW"/>
</dbReference>
<feature type="transmembrane region" description="Helical" evidence="10">
    <location>
        <begin position="191"/>
        <end position="211"/>
    </location>
</feature>
<feature type="transmembrane region" description="Helical" evidence="10">
    <location>
        <begin position="161"/>
        <end position="179"/>
    </location>
</feature>
<dbReference type="InterPro" id="IPR050222">
    <property type="entry name" value="MATE_MdtK"/>
</dbReference>
<evidence type="ECO:0000256" key="7">
    <source>
        <dbReference type="ARBA" id="ARBA00023065"/>
    </source>
</evidence>
<organism evidence="11 12">
    <name type="scientific">Venenivibrio stagnispumantis</name>
    <dbReference type="NCBI Taxonomy" id="407998"/>
    <lineage>
        <taxon>Bacteria</taxon>
        <taxon>Pseudomonadati</taxon>
        <taxon>Aquificota</taxon>
        <taxon>Aquificia</taxon>
        <taxon>Aquificales</taxon>
        <taxon>Hydrogenothermaceae</taxon>
        <taxon>Venenivibrio</taxon>
    </lineage>
</organism>
<keyword evidence="5 10" id="KW-0812">Transmembrane</keyword>
<dbReference type="PANTHER" id="PTHR43298">
    <property type="entry name" value="MULTIDRUG RESISTANCE PROTEIN NORM-RELATED"/>
    <property type="match status" value="1"/>
</dbReference>
<accession>A0AA45WPI1</accession>
<evidence type="ECO:0000256" key="4">
    <source>
        <dbReference type="ARBA" id="ARBA00022475"/>
    </source>
</evidence>
<keyword evidence="8 10" id="KW-0472">Membrane</keyword>
<keyword evidence="7" id="KW-0406">Ion transport</keyword>
<keyword evidence="12" id="KW-1185">Reference proteome</keyword>
<evidence type="ECO:0000256" key="5">
    <source>
        <dbReference type="ARBA" id="ARBA00022692"/>
    </source>
</evidence>
<comment type="subcellular location">
    <subcellularLocation>
        <location evidence="1">Cell membrane</location>
        <topology evidence="1">Multi-pass membrane protein</topology>
    </subcellularLocation>
</comment>
<feature type="transmembrane region" description="Helical" evidence="10">
    <location>
        <begin position="349"/>
        <end position="369"/>
    </location>
</feature>
<proteinExistence type="predicted"/>
<feature type="transmembrane region" description="Helical" evidence="10">
    <location>
        <begin position="381"/>
        <end position="400"/>
    </location>
</feature>
<keyword evidence="6 10" id="KW-1133">Transmembrane helix</keyword>
<dbReference type="GO" id="GO:0006811">
    <property type="term" value="P:monoatomic ion transport"/>
    <property type="evidence" value="ECO:0007669"/>
    <property type="project" value="UniProtKB-KW"/>
</dbReference>
<sequence>MLNPKIKQILKLSIPAAVNNFFDMFQLIIDMIMLGRVSPASIAAVGVSMQFIGLLYAIMSVFNVGVSAIVSRYIGAKDKENAEKTVFNVAFISFLFSIPITILSFLYPEIIFKFMNTSEEVKENGIIYLRILSITFPMLFIEAVLYSSLNAASDTKTPLKIGIFANIINTILDYILIFGKFGFEPLGVKGAAIATTTAYIISFLIYLYLFLSKKLILSLHFKLDKEIIKKSLKIGIPSGIERAITYGSFLVFVKLIAEYGTYTLAGYQIGLRIEGLAFMPGFGFTIAAMALVGQNLGAKNPEEAEKSAILTAKIAAIFMGFMGLFMIFIPEYIALIFTDDKKTIEEASLYLKIVGISQIPLAITFVLSGALRSAGATKTTLFINGFSLWVLRIIPAYILSKIFGNILYIYLAMTFETYIKALILYYIFKKGDWKWIKI</sequence>
<keyword evidence="3" id="KW-0050">Antiport</keyword>
<dbReference type="GO" id="GO:0042910">
    <property type="term" value="F:xenobiotic transmembrane transporter activity"/>
    <property type="evidence" value="ECO:0007669"/>
    <property type="project" value="InterPro"/>
</dbReference>
<dbReference type="NCBIfam" id="TIGR00797">
    <property type="entry name" value="matE"/>
    <property type="match status" value="1"/>
</dbReference>